<protein>
    <recommendedName>
        <fullName evidence="2">DUF6128 domain-containing protein</fullName>
    </recommendedName>
</protein>
<feature type="region of interest" description="Disordered" evidence="1">
    <location>
        <begin position="266"/>
        <end position="308"/>
    </location>
</feature>
<dbReference type="Proteomes" id="UP001314681">
    <property type="component" value="Unassembled WGS sequence"/>
</dbReference>
<sequence length="577" mass="64588">MSDYKRLVAYIYAYEKEQKGNNVGFAKIEARNGECRIGIHLRGIYTGTQSPLKAFAFVRGSSGIYGILLGEFRIVNGVGDFKSITDAENLMNTGISLDDIGGLYIWSDGAKNYATEWDDQAIQPAQFYLYSEWKSREAADQREDSNILLKAAQADLPPDDEMDILATAEFEHNGELFSEEALLMEEQTQGLTGAKHSPEAVQSDVKTEDPDAYEMEEYEENIYAEEEQKYETDLAGDYAEYGMNFDQSSAAGQEAVSANTEIDVAGQWYPPTDDRDEEMGPTAPWDQEDEQQPWKAPEHRVNGGQMRNNPVPALPIEIIPDEPRVNGTIPEEPEANRPMPEEPEANEPMPDQTLNNIPVPETDLSNWNADDTISGREEPYIPIEQREVLRELPNEAAAAYPDGGPTAAIDERPNVNMGTSQSSTAAAEPFPSAGETPAADTGTAGPGCDISGRYVQPSQKWENLKNTFPGIVPFEDKETIECIRIEPKDLVQLPKEEWILGNNSFLLHGYYYYRYLLLGKMKKGGETFYVLGIPGIYDNREKMMAVMFGFPNFKPAKKIESKIGQFGFWYKRVRLTD</sequence>
<gene>
    <name evidence="3" type="ORF">KTH90_20085</name>
</gene>
<keyword evidence="4" id="KW-1185">Reference proteome</keyword>
<evidence type="ECO:0000313" key="4">
    <source>
        <dbReference type="Proteomes" id="UP001314681"/>
    </source>
</evidence>
<dbReference type="RefSeq" id="WP_238727361.1">
    <property type="nucleotide sequence ID" value="NZ_JAHQCX010000018.1"/>
</dbReference>
<dbReference type="Pfam" id="PF19623">
    <property type="entry name" value="DUF6128"/>
    <property type="match status" value="1"/>
</dbReference>
<reference evidence="3 4" key="1">
    <citation type="submission" date="2021-06" db="EMBL/GenBank/DDBJ databases">
        <title>Description of novel taxa of the family Lachnospiraceae.</title>
        <authorList>
            <person name="Chaplin A.V."/>
            <person name="Sokolova S.R."/>
            <person name="Pikina A.P."/>
            <person name="Korzhanova M."/>
            <person name="Belova V."/>
            <person name="Korostin D."/>
            <person name="Efimov B.A."/>
        </authorList>
    </citation>
    <scope>NUCLEOTIDE SEQUENCE [LARGE SCALE GENOMIC DNA]</scope>
    <source>
        <strain evidence="3 4">ASD4241</strain>
    </source>
</reference>
<proteinExistence type="predicted"/>
<comment type="caution">
    <text evidence="3">The sequence shown here is derived from an EMBL/GenBank/DDBJ whole genome shotgun (WGS) entry which is preliminary data.</text>
</comment>
<organism evidence="3 4">
    <name type="scientific">Diplocloster modestus</name>
    <dbReference type="NCBI Taxonomy" id="2850322"/>
    <lineage>
        <taxon>Bacteria</taxon>
        <taxon>Bacillati</taxon>
        <taxon>Bacillota</taxon>
        <taxon>Clostridia</taxon>
        <taxon>Lachnospirales</taxon>
        <taxon>Lachnospiraceae</taxon>
        <taxon>Diplocloster</taxon>
    </lineage>
</organism>
<feature type="compositionally biased region" description="Polar residues" evidence="1">
    <location>
        <begin position="416"/>
        <end position="425"/>
    </location>
</feature>
<evidence type="ECO:0000313" key="3">
    <source>
        <dbReference type="EMBL" id="MBU9728306.1"/>
    </source>
</evidence>
<name>A0ABS6KCT5_9FIRM</name>
<dbReference type="EMBL" id="JAHQCX010000018">
    <property type="protein sequence ID" value="MBU9728306.1"/>
    <property type="molecule type" value="Genomic_DNA"/>
</dbReference>
<feature type="region of interest" description="Disordered" evidence="1">
    <location>
        <begin position="323"/>
        <end position="373"/>
    </location>
</feature>
<accession>A0ABS6KCT5</accession>
<feature type="domain" description="DUF6128" evidence="2">
    <location>
        <begin position="482"/>
        <end position="570"/>
    </location>
</feature>
<dbReference type="InterPro" id="IPR046131">
    <property type="entry name" value="DUF6128"/>
</dbReference>
<evidence type="ECO:0000259" key="2">
    <source>
        <dbReference type="Pfam" id="PF19623"/>
    </source>
</evidence>
<feature type="region of interest" description="Disordered" evidence="1">
    <location>
        <begin position="397"/>
        <end position="451"/>
    </location>
</feature>
<evidence type="ECO:0000256" key="1">
    <source>
        <dbReference type="SAM" id="MobiDB-lite"/>
    </source>
</evidence>